<feature type="transmembrane region" description="Helical" evidence="1">
    <location>
        <begin position="6"/>
        <end position="23"/>
    </location>
</feature>
<sequence>QWYLQWGGVIFVAFVVIAGLLLYRLRIRHRTGVLEEHSAPTTSDQDIAELEEAYQLDAVQGSNDPDDDELERALI</sequence>
<evidence type="ECO:0000313" key="3">
    <source>
        <dbReference type="EMBL" id="TDF98978.1"/>
    </source>
</evidence>
<keyword evidence="1" id="KW-0472">Membrane</keyword>
<comment type="caution">
    <text evidence="3">The sequence shown here is derived from an EMBL/GenBank/DDBJ whole genome shotgun (WGS) entry which is preliminary data.</text>
</comment>
<dbReference type="EMBL" id="SMRU01000005">
    <property type="protein sequence ID" value="TDF98978.1"/>
    <property type="molecule type" value="Genomic_DNA"/>
</dbReference>
<evidence type="ECO:0000313" key="4">
    <source>
        <dbReference type="Proteomes" id="UP000295511"/>
    </source>
</evidence>
<protein>
    <submittedName>
        <fullName evidence="3">Uncharacterized protein</fullName>
    </submittedName>
</protein>
<dbReference type="Proteomes" id="UP000295511">
    <property type="component" value="Unassembled WGS sequence"/>
</dbReference>
<reference evidence="3 4" key="1">
    <citation type="submission" date="2019-03" db="EMBL/GenBank/DDBJ databases">
        <title>Whole genome sequence of Arthrobacter sp JH1-1.</title>
        <authorList>
            <person name="Trinh H.N."/>
        </authorList>
    </citation>
    <scope>NUCLEOTIDE SEQUENCE [LARGE SCALE GENOMIC DNA]</scope>
    <source>
        <strain evidence="3 4">JH1-1</strain>
    </source>
</reference>
<name>A0A4R5KV29_9MICC</name>
<dbReference type="EMBL" id="SMRU01000043">
    <property type="protein sequence ID" value="TDF88827.1"/>
    <property type="molecule type" value="Genomic_DNA"/>
</dbReference>
<evidence type="ECO:0000256" key="1">
    <source>
        <dbReference type="SAM" id="Phobius"/>
    </source>
</evidence>
<evidence type="ECO:0000313" key="2">
    <source>
        <dbReference type="EMBL" id="TDF88827.1"/>
    </source>
</evidence>
<keyword evidence="1" id="KW-0812">Transmembrane</keyword>
<keyword evidence="1" id="KW-1133">Transmembrane helix</keyword>
<accession>A0A4R5KV29</accession>
<organism evidence="3 4">
    <name type="scientific">Arthrobacter terricola</name>
    <dbReference type="NCBI Taxonomy" id="2547396"/>
    <lineage>
        <taxon>Bacteria</taxon>
        <taxon>Bacillati</taxon>
        <taxon>Actinomycetota</taxon>
        <taxon>Actinomycetes</taxon>
        <taxon>Micrococcales</taxon>
        <taxon>Micrococcaceae</taxon>
        <taxon>Arthrobacter</taxon>
    </lineage>
</organism>
<keyword evidence="4" id="KW-1185">Reference proteome</keyword>
<feature type="non-terminal residue" evidence="3">
    <location>
        <position position="1"/>
    </location>
</feature>
<gene>
    <name evidence="3" type="ORF">E1809_05165</name>
    <name evidence="2" type="ORF">E1809_23470</name>
</gene>
<proteinExistence type="predicted"/>
<dbReference type="AlphaFoldDB" id="A0A4R5KV29"/>